<dbReference type="KEGG" id="spue:AB5L97_02450"/>
<dbReference type="InterPro" id="IPR050712">
    <property type="entry name" value="NAD(P)H-dep_reductase"/>
</dbReference>
<dbReference type="EC" id="1.-.-.-" evidence="2"/>
<reference evidence="2" key="1">
    <citation type="submission" date="2024-07" db="EMBL/GenBank/DDBJ databases">
        <authorList>
            <person name="fu j."/>
        </authorList>
    </citation>
    <scope>NUCLEOTIDE SEQUENCE</scope>
    <source>
        <strain evidence="2">P10A9</strain>
    </source>
</reference>
<organism evidence="2">
    <name type="scientific">Sinomonas puerhi</name>
    <dbReference type="NCBI Taxonomy" id="3238584"/>
    <lineage>
        <taxon>Bacteria</taxon>
        <taxon>Bacillati</taxon>
        <taxon>Actinomycetota</taxon>
        <taxon>Actinomycetes</taxon>
        <taxon>Micrococcales</taxon>
        <taxon>Micrococcaceae</taxon>
        <taxon>Sinomonas</taxon>
    </lineage>
</organism>
<dbReference type="Pfam" id="PF03358">
    <property type="entry name" value="FMN_red"/>
    <property type="match status" value="1"/>
</dbReference>
<dbReference type="GO" id="GO:0016491">
    <property type="term" value="F:oxidoreductase activity"/>
    <property type="evidence" value="ECO:0007669"/>
    <property type="project" value="UniProtKB-KW"/>
</dbReference>
<dbReference type="AlphaFoldDB" id="A0AB39L6F8"/>
<dbReference type="Gene3D" id="3.40.50.360">
    <property type="match status" value="1"/>
</dbReference>
<name>A0AB39L6F8_9MICC</name>
<gene>
    <name evidence="2" type="ORF">AB5L97_02450</name>
</gene>
<dbReference type="SUPFAM" id="SSF52218">
    <property type="entry name" value="Flavoproteins"/>
    <property type="match status" value="1"/>
</dbReference>
<dbReference type="PANTHER" id="PTHR30543:SF21">
    <property type="entry name" value="NAD(P)H-DEPENDENT FMN REDUCTASE LOT6"/>
    <property type="match status" value="1"/>
</dbReference>
<protein>
    <submittedName>
        <fullName evidence="2">NADPH-dependent FMN reductase</fullName>
        <ecNumber evidence="2">1.-.-.-</ecNumber>
    </submittedName>
</protein>
<sequence>MSWLKKLFGKTETPAHRAEAPVADAEAPAAQATVAPEAPVAVVREGAPRIAVVTGSTRPGRNNRQVAEWVVARASRRGDAVYELVDVDDFNLPLLDEAFPAAFGNYQGEHTKAWAAKIAEFDGYVFVSPEYNHSTTPALANALSFLNAEFANKAAGIVGYGSAMGARAVEHLRGILSELQVAHVQKTGMFSLFTDFEDFSVFKPTELQAASVDPMLDQLVSWTIAFSKVREGELEAAAV</sequence>
<accession>A0AB39L6F8</accession>
<dbReference type="InterPro" id="IPR029039">
    <property type="entry name" value="Flavoprotein-like_sf"/>
</dbReference>
<dbReference type="EMBL" id="CP163302">
    <property type="protein sequence ID" value="XDP45899.1"/>
    <property type="molecule type" value="Genomic_DNA"/>
</dbReference>
<dbReference type="InterPro" id="IPR005025">
    <property type="entry name" value="FMN_Rdtase-like_dom"/>
</dbReference>
<dbReference type="PANTHER" id="PTHR30543">
    <property type="entry name" value="CHROMATE REDUCTASE"/>
    <property type="match status" value="1"/>
</dbReference>
<dbReference type="GO" id="GO:0010181">
    <property type="term" value="F:FMN binding"/>
    <property type="evidence" value="ECO:0007669"/>
    <property type="project" value="TreeGrafter"/>
</dbReference>
<evidence type="ECO:0000313" key="2">
    <source>
        <dbReference type="EMBL" id="XDP45899.1"/>
    </source>
</evidence>
<dbReference type="GO" id="GO:0005829">
    <property type="term" value="C:cytosol"/>
    <property type="evidence" value="ECO:0007669"/>
    <property type="project" value="TreeGrafter"/>
</dbReference>
<keyword evidence="2" id="KW-0560">Oxidoreductase</keyword>
<proteinExistence type="predicted"/>
<feature type="domain" description="NADPH-dependent FMN reductase-like" evidence="1">
    <location>
        <begin position="48"/>
        <end position="190"/>
    </location>
</feature>
<evidence type="ECO:0000259" key="1">
    <source>
        <dbReference type="Pfam" id="PF03358"/>
    </source>
</evidence>